<protein>
    <submittedName>
        <fullName evidence="1">Uncharacterized protein</fullName>
    </submittedName>
</protein>
<evidence type="ECO:0000313" key="1">
    <source>
        <dbReference type="EMBL" id="ABF80213.1"/>
    </source>
</evidence>
<dbReference type="AlphaFoldDB" id="A0A0H2Y130"/>
<name>A0A0H2Y130_BURO1</name>
<dbReference type="EMBL" id="CP000379">
    <property type="protein sequence ID" value="ABF80213.1"/>
    <property type="molecule type" value="Genomic_DNA"/>
</dbReference>
<sequence>MRQSTREGRAGAAIAAPYASRARIERAAAGLRIGDDGPASATRAGPCRPAARAAAPSLARQPLYHRPRAVKWRATDTDYWCACRRCGAARAAPAPIDRLSFGAAPAIGA</sequence>
<organism evidence="1">
    <name type="scientific">Burkholderia orbicola (strain AU 1054)</name>
    <dbReference type="NCBI Taxonomy" id="331271"/>
    <lineage>
        <taxon>Bacteria</taxon>
        <taxon>Pseudomonadati</taxon>
        <taxon>Pseudomonadota</taxon>
        <taxon>Betaproteobacteria</taxon>
        <taxon>Burkholderiales</taxon>
        <taxon>Burkholderiaceae</taxon>
        <taxon>Burkholderia</taxon>
        <taxon>Burkholderia cepacia complex</taxon>
        <taxon>Burkholderia orbicola</taxon>
    </lineage>
</organism>
<accession>A0A0H2Y130</accession>
<proteinExistence type="predicted"/>
<reference evidence="1" key="1">
    <citation type="submission" date="2006-05" db="EMBL/GenBank/DDBJ databases">
        <title>Complete sequence of chromosome 2 of Burkholderia cenocepacia AU 1054.</title>
        <authorList>
            <consortium name="US DOE Joint Genome Institute"/>
            <person name="Copeland A."/>
            <person name="Lucas S."/>
            <person name="Lapidus A."/>
            <person name="Barry K."/>
            <person name="Detter J.C."/>
            <person name="Glavina del Rio T."/>
            <person name="Hammon N."/>
            <person name="Israni S."/>
            <person name="Dalin E."/>
            <person name="Tice H."/>
            <person name="Pitluck S."/>
            <person name="Chain P."/>
            <person name="Malfatti S."/>
            <person name="Shin M."/>
            <person name="Vergez L."/>
            <person name="Schmutz J."/>
            <person name="Larimer F."/>
            <person name="Land M."/>
            <person name="Hauser L."/>
            <person name="Kyrpides N."/>
            <person name="Lykidis A."/>
            <person name="LiPuma J.J."/>
            <person name="Konstantinidis K."/>
            <person name="Tiedje J.M."/>
            <person name="Richardson P."/>
        </authorList>
    </citation>
    <scope>NUCLEOTIDE SEQUENCE [LARGE SCALE GENOMIC DNA]</scope>
    <source>
        <strain evidence="1">AU 1054</strain>
    </source>
</reference>
<gene>
    <name evidence="1" type="ordered locus">Bcen_5339</name>
</gene>
<dbReference type="HOGENOM" id="CLU_2178856_0_0_4"/>